<name>A0A481YZP8_9VIRU</name>
<dbReference type="EMBL" id="MK500388">
    <property type="protein sequence ID" value="QBK88391.1"/>
    <property type="molecule type" value="Genomic_DNA"/>
</dbReference>
<evidence type="ECO:0000256" key="1">
    <source>
        <dbReference type="SAM" id="Coils"/>
    </source>
</evidence>
<gene>
    <name evidence="2" type="ORF">LCMiAC01_00550</name>
</gene>
<proteinExistence type="predicted"/>
<evidence type="ECO:0000313" key="2">
    <source>
        <dbReference type="EMBL" id="QBK88391.1"/>
    </source>
</evidence>
<protein>
    <recommendedName>
        <fullName evidence="3">Thioredoxin domain-containing protein</fullName>
    </recommendedName>
</protein>
<feature type="coiled-coil region" evidence="1">
    <location>
        <begin position="166"/>
        <end position="193"/>
    </location>
</feature>
<evidence type="ECO:0008006" key="3">
    <source>
        <dbReference type="Google" id="ProtNLM"/>
    </source>
</evidence>
<keyword evidence="1" id="KW-0175">Coiled coil</keyword>
<accession>A0A481YZP8</accession>
<reference evidence="2" key="1">
    <citation type="journal article" date="2019" name="MBio">
        <title>Virus Genomes from Deep Sea Sediments Expand the Ocean Megavirome and Support Independent Origins of Viral Gigantism.</title>
        <authorList>
            <person name="Backstrom D."/>
            <person name="Yutin N."/>
            <person name="Jorgensen S.L."/>
            <person name="Dharamshi J."/>
            <person name="Homa F."/>
            <person name="Zaremba-Niedwiedzka K."/>
            <person name="Spang A."/>
            <person name="Wolf Y.I."/>
            <person name="Koonin E.V."/>
            <person name="Ettema T.J."/>
        </authorList>
    </citation>
    <scope>NUCLEOTIDE SEQUENCE</scope>
</reference>
<sequence>MKYISANNNMSSKINILWFSYECQTCIALIKLLRTVGLINHFKLQCLDIQKGLRPPYIPPYIKTVPTIFVTTENKLFVGQETFGWVNKMKFLTQNFVRNINNNIKQQQINNMQNTGLFGWDTNIMNKFSDSFTSLDETNSAYSQNYHKLGNKTSIFTAPRSRTISKAEQKKEMEKLNRERKFHDQQYRAENKKKHIEALYNSGIIKN</sequence>
<organism evidence="2">
    <name type="scientific">Mimivirus LCMiAC01</name>
    <dbReference type="NCBI Taxonomy" id="2506608"/>
    <lineage>
        <taxon>Viruses</taxon>
        <taxon>Varidnaviria</taxon>
        <taxon>Bamfordvirae</taxon>
        <taxon>Nucleocytoviricota</taxon>
        <taxon>Megaviricetes</taxon>
        <taxon>Imitervirales</taxon>
        <taxon>Mimiviridae</taxon>
        <taxon>Klosneuvirinae</taxon>
    </lineage>
</organism>